<dbReference type="InterPro" id="IPR016071">
    <property type="entry name" value="Staphylococal_nuclease_OB-fold"/>
</dbReference>
<dbReference type="Proteomes" id="UP000186406">
    <property type="component" value="Unassembled WGS sequence"/>
</dbReference>
<evidence type="ECO:0000313" key="3">
    <source>
        <dbReference type="Proteomes" id="UP000186406"/>
    </source>
</evidence>
<keyword evidence="2" id="KW-0540">Nuclease</keyword>
<dbReference type="AlphaFoldDB" id="A0A1M7ZLR8"/>
<dbReference type="SUPFAM" id="SSF50199">
    <property type="entry name" value="Staphylococcal nuclease"/>
    <property type="match status" value="1"/>
</dbReference>
<keyword evidence="3" id="KW-1185">Reference proteome</keyword>
<dbReference type="STRING" id="1123029.SAMN02745172_02492"/>
<dbReference type="EMBL" id="FRXO01000004">
    <property type="protein sequence ID" value="SHO65845.1"/>
    <property type="molecule type" value="Genomic_DNA"/>
</dbReference>
<feature type="domain" description="TNase-like" evidence="1">
    <location>
        <begin position="67"/>
        <end position="157"/>
    </location>
</feature>
<dbReference type="PROSITE" id="PS50830">
    <property type="entry name" value="TNASE_3"/>
    <property type="match status" value="1"/>
</dbReference>
<dbReference type="RefSeq" id="WP_084564565.1">
    <property type="nucleotide sequence ID" value="NZ_FRXO01000004.1"/>
</dbReference>
<dbReference type="Gene3D" id="2.40.50.90">
    <property type="match status" value="1"/>
</dbReference>
<sequence length="175" mass="18236">MICLASPLRRVAPRASAALPGAHPPHRAARTLPGLALAALVLAAAAGAPGPAAAIDMLPLPRPLDYRVVDGDTIAVDGRRIRILDLDAPETAYARCEAEHAAGIKARDELARLLATHAWTVVPDGRDRYGRTLAVIEIETAEGPVSVAKPMVAAGVAAPWIGKTRDWCAILGGAR</sequence>
<keyword evidence="2" id="KW-0255">Endonuclease</keyword>
<dbReference type="GO" id="GO:0004519">
    <property type="term" value="F:endonuclease activity"/>
    <property type="evidence" value="ECO:0007669"/>
    <property type="project" value="UniProtKB-KW"/>
</dbReference>
<dbReference type="OrthoDB" id="7469880at2"/>
<name>A0A1M7ZLR8_9HYPH</name>
<reference evidence="2 3" key="1">
    <citation type="submission" date="2016-12" db="EMBL/GenBank/DDBJ databases">
        <authorList>
            <person name="Song W.-J."/>
            <person name="Kurnit D.M."/>
        </authorList>
    </citation>
    <scope>NUCLEOTIDE SEQUENCE [LARGE SCALE GENOMIC DNA]</scope>
    <source>
        <strain evidence="2 3">DSM 19599</strain>
    </source>
</reference>
<accession>A0A1M7ZLR8</accession>
<dbReference type="InterPro" id="IPR035437">
    <property type="entry name" value="SNase_OB-fold_sf"/>
</dbReference>
<evidence type="ECO:0000259" key="1">
    <source>
        <dbReference type="PROSITE" id="PS50830"/>
    </source>
</evidence>
<proteinExistence type="predicted"/>
<dbReference type="Pfam" id="PF00565">
    <property type="entry name" value="SNase"/>
    <property type="match status" value="1"/>
</dbReference>
<keyword evidence="2" id="KW-0378">Hydrolase</keyword>
<organism evidence="2 3">
    <name type="scientific">Pseudoxanthobacter soli DSM 19599</name>
    <dbReference type="NCBI Taxonomy" id="1123029"/>
    <lineage>
        <taxon>Bacteria</taxon>
        <taxon>Pseudomonadati</taxon>
        <taxon>Pseudomonadota</taxon>
        <taxon>Alphaproteobacteria</taxon>
        <taxon>Hyphomicrobiales</taxon>
        <taxon>Segnochrobactraceae</taxon>
        <taxon>Pseudoxanthobacter</taxon>
    </lineage>
</organism>
<gene>
    <name evidence="2" type="ORF">SAMN02745172_02492</name>
</gene>
<evidence type="ECO:0000313" key="2">
    <source>
        <dbReference type="EMBL" id="SHO65845.1"/>
    </source>
</evidence>
<protein>
    <submittedName>
        <fullName evidence="2">Endonuclease YncB, thermonuclease family</fullName>
    </submittedName>
</protein>